<proteinExistence type="predicted"/>
<feature type="compositionally biased region" description="Basic and acidic residues" evidence="2">
    <location>
        <begin position="80"/>
        <end position="90"/>
    </location>
</feature>
<feature type="region of interest" description="Disordered" evidence="2">
    <location>
        <begin position="80"/>
        <end position="107"/>
    </location>
</feature>
<dbReference type="InterPro" id="IPR023210">
    <property type="entry name" value="NADP_OxRdtase_dom"/>
</dbReference>
<keyword evidence="5" id="KW-1185">Reference proteome</keyword>
<accession>C8VJH5</accession>
<feature type="domain" description="NADP-dependent oxidoreductase" evidence="3">
    <location>
        <begin position="135"/>
        <end position="422"/>
    </location>
</feature>
<dbReference type="GO" id="GO:0045290">
    <property type="term" value="F:D-arabinose 1-dehydrogenase [NAD(P)+] activity"/>
    <property type="evidence" value="ECO:0000318"/>
    <property type="project" value="GO_Central"/>
</dbReference>
<dbReference type="AlphaFoldDB" id="Q5AQH3"/>
<gene>
    <name evidence="4" type="ORF">ANIA_09457</name>
</gene>
<dbReference type="RefSeq" id="XP_868839.1">
    <property type="nucleotide sequence ID" value="XM_863746.1"/>
</dbReference>
<dbReference type="InParanoid" id="Q5AQH3"/>
<dbReference type="GO" id="GO:0070485">
    <property type="term" value="P:dehydro-D-arabinono-1,4-lactone biosynthetic process"/>
    <property type="evidence" value="ECO:0000318"/>
    <property type="project" value="GO_Central"/>
</dbReference>
<dbReference type="SUPFAM" id="SSF51430">
    <property type="entry name" value="NAD(P)-linked oxidoreductase"/>
    <property type="match status" value="1"/>
</dbReference>
<protein>
    <recommendedName>
        <fullName evidence="3">NADP-dependent oxidoreductase domain-containing protein</fullName>
    </recommendedName>
</protein>
<dbReference type="GeneID" id="3684054"/>
<sequence>MIAAFKSQEYLWMRRSHLPWFEKQQSSSIKHSSRHRSDWLFALTPGLDEDYFDGVMNTLVQIMYYPDTRSTLRQINDNKTSELESAERQRLSNNVPGARGTGPTMSWGAFTGSPSLDKRSMANPPRTPLSQLLPPLILGGAGFSYQHTQSPNVEQTREVVSRAFELGVRAIDTSPYYEPSEALLGEALSHPDFTTRYRRSDYILMTKVGRVSATKSDYSPDWIRSSVARSLQRLRTSYLDVVFCHDIELVEEESVLKAIGVLLELVDAGTVRYIGVSGYPINTLARVARRARKLYGRPLDVIQNWAQMTLQNDRLEREGLQAFKEAGVNCVCNSSPLASGLLRGEGVPIAALGDWHPAPEGLRRAAHAAAAYVASQGEVLARLALRYALRRAQHCSTSDVRVGTIMGGTTVAEVEENVTTALKVLQRSNGRLQWSSQGIGGWTENRDAQLDLRLSRDVQQILGKWRNYSFSDGKTERKEDVVQTKL</sequence>
<dbReference type="VEuPathDB" id="FungiDB:AN9457"/>
<dbReference type="InterPro" id="IPR020471">
    <property type="entry name" value="AKR"/>
</dbReference>
<reference evidence="5" key="2">
    <citation type="journal article" date="2009" name="Fungal Genet. Biol.">
        <title>The 2008 update of the Aspergillus nidulans genome annotation: a community effort.</title>
        <authorList>
            <person name="Wortman J.R."/>
            <person name="Gilsenan J.M."/>
            <person name="Joardar V."/>
            <person name="Deegan J."/>
            <person name="Clutterbuck J."/>
            <person name="Andersen M.R."/>
            <person name="Archer D."/>
            <person name="Bencina M."/>
            <person name="Braus G."/>
            <person name="Coutinho P."/>
            <person name="von Dohren H."/>
            <person name="Doonan J."/>
            <person name="Driessen A.J."/>
            <person name="Durek P."/>
            <person name="Espeso E."/>
            <person name="Fekete E."/>
            <person name="Flipphi M."/>
            <person name="Estrada C.G."/>
            <person name="Geysens S."/>
            <person name="Goldman G."/>
            <person name="de Groot P.W."/>
            <person name="Hansen K."/>
            <person name="Harris S.D."/>
            <person name="Heinekamp T."/>
            <person name="Helmstaedt K."/>
            <person name="Henrissat B."/>
            <person name="Hofmann G."/>
            <person name="Homan T."/>
            <person name="Horio T."/>
            <person name="Horiuchi H."/>
            <person name="James S."/>
            <person name="Jones M."/>
            <person name="Karaffa L."/>
            <person name="Karanyi Z."/>
            <person name="Kato M."/>
            <person name="Keller N."/>
            <person name="Kelly D.E."/>
            <person name="Kiel J.A."/>
            <person name="Kim J.M."/>
            <person name="van der Klei I.J."/>
            <person name="Klis F.M."/>
            <person name="Kovalchuk A."/>
            <person name="Krasevec N."/>
            <person name="Kubicek C.P."/>
            <person name="Liu B."/>
            <person name="Maccabe A."/>
            <person name="Meyer V."/>
            <person name="Mirabito P."/>
            <person name="Miskei M."/>
            <person name="Mos M."/>
            <person name="Mullins J."/>
            <person name="Nelson D.R."/>
            <person name="Nielsen J."/>
            <person name="Oakley B.R."/>
            <person name="Osmani S.A."/>
            <person name="Pakula T."/>
            <person name="Paszewski A."/>
            <person name="Paulsen I."/>
            <person name="Pilsyk S."/>
            <person name="Pocsi I."/>
            <person name="Punt P.J."/>
            <person name="Ram A.F."/>
            <person name="Ren Q."/>
            <person name="Robellet X."/>
            <person name="Robson G."/>
            <person name="Seiboth B."/>
            <person name="van Solingen P."/>
            <person name="Specht T."/>
            <person name="Sun J."/>
            <person name="Taheri-Talesh N."/>
            <person name="Takeshita N."/>
            <person name="Ussery D."/>
            <person name="vanKuyk P.A."/>
            <person name="Visser H."/>
            <person name="van de Vondervoort P.J."/>
            <person name="de Vries R.P."/>
            <person name="Walton J."/>
            <person name="Xiang X."/>
            <person name="Xiong Y."/>
            <person name="Zeng A.P."/>
            <person name="Brandt B.W."/>
            <person name="Cornell M.J."/>
            <person name="van den Hondel C.A."/>
            <person name="Visser J."/>
            <person name="Oliver S.G."/>
            <person name="Turner G."/>
        </authorList>
    </citation>
    <scope>GENOME REANNOTATION</scope>
    <source>
        <strain evidence="5">FGSC A4 / ATCC 38163 / CBS 112.46 / NRRL 194 / M139</strain>
    </source>
</reference>
<evidence type="ECO:0000256" key="2">
    <source>
        <dbReference type="SAM" id="MobiDB-lite"/>
    </source>
</evidence>
<dbReference type="OMA" id="QNCTPSF"/>
<dbReference type="FunCoup" id="Q5AQH3">
    <property type="interactions" value="191"/>
</dbReference>
<dbReference type="InterPro" id="IPR036812">
    <property type="entry name" value="NAD(P)_OxRdtase_dom_sf"/>
</dbReference>
<dbReference type="Pfam" id="PF00248">
    <property type="entry name" value="Aldo_ket_red"/>
    <property type="match status" value="1"/>
</dbReference>
<dbReference type="Gene3D" id="3.20.20.100">
    <property type="entry name" value="NADP-dependent oxidoreductase domain"/>
    <property type="match status" value="1"/>
</dbReference>
<dbReference type="HOGENOM" id="CLU_023205_7_1_1"/>
<evidence type="ECO:0000256" key="1">
    <source>
        <dbReference type="ARBA" id="ARBA00023002"/>
    </source>
</evidence>
<dbReference type="eggNOG" id="KOG1576">
    <property type="taxonomic scope" value="Eukaryota"/>
</dbReference>
<accession>Q5AQH3</accession>
<dbReference type="Proteomes" id="UP000000560">
    <property type="component" value="Chromosome VI"/>
</dbReference>
<evidence type="ECO:0000313" key="5">
    <source>
        <dbReference type="Proteomes" id="UP000000560"/>
    </source>
</evidence>
<dbReference type="KEGG" id="ani:ANIA_09457"/>
<dbReference type="OrthoDB" id="5286008at2759"/>
<reference evidence="5" key="1">
    <citation type="journal article" date="2005" name="Nature">
        <title>Sequencing of Aspergillus nidulans and comparative analysis with A. fumigatus and A. oryzae.</title>
        <authorList>
            <person name="Galagan J.E."/>
            <person name="Calvo S.E."/>
            <person name="Cuomo C."/>
            <person name="Ma L.J."/>
            <person name="Wortman J.R."/>
            <person name="Batzoglou S."/>
            <person name="Lee S.I."/>
            <person name="Basturkmen M."/>
            <person name="Spevak C.C."/>
            <person name="Clutterbuck J."/>
            <person name="Kapitonov V."/>
            <person name="Jurka J."/>
            <person name="Scazzocchio C."/>
            <person name="Farman M."/>
            <person name="Butler J."/>
            <person name="Purcell S."/>
            <person name="Harris S."/>
            <person name="Braus G.H."/>
            <person name="Draht O."/>
            <person name="Busch S."/>
            <person name="D'Enfert C."/>
            <person name="Bouchier C."/>
            <person name="Goldman G.H."/>
            <person name="Bell-Pedersen D."/>
            <person name="Griffiths-Jones S."/>
            <person name="Doonan J.H."/>
            <person name="Yu J."/>
            <person name="Vienken K."/>
            <person name="Pain A."/>
            <person name="Freitag M."/>
            <person name="Selker E.U."/>
            <person name="Archer D.B."/>
            <person name="Penalva M.A."/>
            <person name="Oakley B.R."/>
            <person name="Momany M."/>
            <person name="Tanaka T."/>
            <person name="Kumagai T."/>
            <person name="Asai K."/>
            <person name="Machida M."/>
            <person name="Nierman W.C."/>
            <person name="Denning D.W."/>
            <person name="Caddick M."/>
            <person name="Hynes M."/>
            <person name="Paoletti M."/>
            <person name="Fischer R."/>
            <person name="Miller B."/>
            <person name="Dyer P."/>
            <person name="Sachs M.S."/>
            <person name="Osmani S.A."/>
            <person name="Birren B.W."/>
        </authorList>
    </citation>
    <scope>NUCLEOTIDE SEQUENCE [LARGE SCALE GENOMIC DNA]</scope>
    <source>
        <strain evidence="5">FGSC A4 / ATCC 38163 / CBS 112.46 / NRRL 194 / M139</strain>
    </source>
</reference>
<keyword evidence="1" id="KW-0560">Oxidoreductase</keyword>
<dbReference type="PRINTS" id="PR00069">
    <property type="entry name" value="ALDKETRDTASE"/>
</dbReference>
<dbReference type="PANTHER" id="PTHR42686">
    <property type="entry name" value="GH17980P-RELATED"/>
    <property type="match status" value="1"/>
</dbReference>
<evidence type="ECO:0000259" key="3">
    <source>
        <dbReference type="Pfam" id="PF00248"/>
    </source>
</evidence>
<evidence type="ECO:0000313" key="4">
    <source>
        <dbReference type="EMBL" id="CBF83948.1"/>
    </source>
</evidence>
<name>Q5AQH3_EMENI</name>
<dbReference type="PANTHER" id="PTHR42686:SF1">
    <property type="entry name" value="GH17980P-RELATED"/>
    <property type="match status" value="1"/>
</dbReference>
<dbReference type="EMBL" id="BN001306">
    <property type="protein sequence ID" value="CBF83948.1"/>
    <property type="molecule type" value="Genomic_DNA"/>
</dbReference>
<organism evidence="4 5">
    <name type="scientific">Emericella nidulans (strain FGSC A4 / ATCC 38163 / CBS 112.46 / NRRL 194 / M139)</name>
    <name type="common">Aspergillus nidulans</name>
    <dbReference type="NCBI Taxonomy" id="227321"/>
    <lineage>
        <taxon>Eukaryota</taxon>
        <taxon>Fungi</taxon>
        <taxon>Dikarya</taxon>
        <taxon>Ascomycota</taxon>
        <taxon>Pezizomycotina</taxon>
        <taxon>Eurotiomycetes</taxon>
        <taxon>Eurotiomycetidae</taxon>
        <taxon>Eurotiales</taxon>
        <taxon>Aspergillaceae</taxon>
        <taxon>Aspergillus</taxon>
        <taxon>Aspergillus subgen. Nidulantes</taxon>
    </lineage>
</organism>